<keyword evidence="2" id="KW-0418">Kinase</keyword>
<keyword evidence="2" id="KW-0808">Transferase</keyword>
<proteinExistence type="predicted"/>
<dbReference type="OrthoDB" id="185618at2759"/>
<evidence type="ECO:0000313" key="1">
    <source>
        <dbReference type="Proteomes" id="UP000694866"/>
    </source>
</evidence>
<evidence type="ECO:0000313" key="2">
    <source>
        <dbReference type="RefSeq" id="XP_011308227.1"/>
    </source>
</evidence>
<dbReference type="SUPFAM" id="SSF111331">
    <property type="entry name" value="NAD kinase/diacylglycerol kinase-like"/>
    <property type="match status" value="1"/>
</dbReference>
<sequence length="396" mass="45393">MTVLDKFRRYVGRFLTLHPPLHMVICNHSSFIPKRVLIVSKVSRYQVERIREGDISDDEFKKRVLQRETDYERMVEGHRKNKRVQMQVIETLKKNKIDFKLTNRLTIDKPYFDWADLVIATGGDGTFLLSANQIFGNQKPILGINSDPDTSEGFLMLGKEYSRDIPKIFELLRAGSYEFVMRTRIRVTLKGEGIWGALFHMHEDARIPGKEEFCKSKSTSERRLPWLALNEVFIGEALSARTSSLDIRIDNRNDFHKVKCSGLCVSTGTGSSSWYKAINSVTPQMVSDLLRVAQPERTFSDEQIDWICHSFNNSLQFSPDDPKMSYAIRNIIANDMWPLPKTINQRAYCNTLTIRSQCDDAGLVFDGGIGVPFNVGTSAILETHDEDRLRTIELNQ</sequence>
<name>A0A9R1TFH5_9HYME</name>
<dbReference type="GO" id="GO:0019674">
    <property type="term" value="P:NAD+ metabolic process"/>
    <property type="evidence" value="ECO:0007669"/>
    <property type="project" value="InterPro"/>
</dbReference>
<reference evidence="2" key="1">
    <citation type="submission" date="2025-08" db="UniProtKB">
        <authorList>
            <consortium name="RefSeq"/>
        </authorList>
    </citation>
    <scope>IDENTIFICATION</scope>
    <source>
        <strain evidence="2">USDA-PBARC FA_bdor</strain>
        <tissue evidence="2">Whole organism</tissue>
    </source>
</reference>
<dbReference type="PANTHER" id="PTHR13158:SF5">
    <property type="entry name" value="NAD KINASE 2, MITOCHONDRIAL"/>
    <property type="match status" value="1"/>
</dbReference>
<dbReference type="Gene3D" id="2.60.200.30">
    <property type="entry name" value="Probable inorganic polyphosphate/atp-NAD kinase, domain 2"/>
    <property type="match status" value="1"/>
</dbReference>
<dbReference type="GeneID" id="105269569"/>
<dbReference type="Gene3D" id="3.40.50.10330">
    <property type="entry name" value="Probable inorganic polyphosphate/atp-NAD kinase, domain 1"/>
    <property type="match status" value="1"/>
</dbReference>
<dbReference type="InterPro" id="IPR016064">
    <property type="entry name" value="NAD/diacylglycerol_kinase_sf"/>
</dbReference>
<dbReference type="CTD" id="133686"/>
<accession>A0A9R1TFH5</accession>
<keyword evidence="1" id="KW-1185">Reference proteome</keyword>
<organism evidence="1 2">
    <name type="scientific">Fopius arisanus</name>
    <dbReference type="NCBI Taxonomy" id="64838"/>
    <lineage>
        <taxon>Eukaryota</taxon>
        <taxon>Metazoa</taxon>
        <taxon>Ecdysozoa</taxon>
        <taxon>Arthropoda</taxon>
        <taxon>Hexapoda</taxon>
        <taxon>Insecta</taxon>
        <taxon>Pterygota</taxon>
        <taxon>Neoptera</taxon>
        <taxon>Endopterygota</taxon>
        <taxon>Hymenoptera</taxon>
        <taxon>Apocrita</taxon>
        <taxon>Ichneumonoidea</taxon>
        <taxon>Braconidae</taxon>
        <taxon>Opiinae</taxon>
        <taxon>Fopius</taxon>
    </lineage>
</organism>
<dbReference type="InterPro" id="IPR017438">
    <property type="entry name" value="ATP-NAD_kinase_N"/>
</dbReference>
<dbReference type="Proteomes" id="UP000694866">
    <property type="component" value="Unplaced"/>
</dbReference>
<dbReference type="KEGG" id="fas:105269569"/>
<dbReference type="RefSeq" id="XP_011308227.1">
    <property type="nucleotide sequence ID" value="XM_011309925.1"/>
</dbReference>
<dbReference type="InterPro" id="IPR017437">
    <property type="entry name" value="ATP-NAD_kinase_PpnK-typ_C"/>
</dbReference>
<dbReference type="AlphaFoldDB" id="A0A9R1TFH5"/>
<dbReference type="GO" id="GO:0005739">
    <property type="term" value="C:mitochondrion"/>
    <property type="evidence" value="ECO:0007669"/>
    <property type="project" value="TreeGrafter"/>
</dbReference>
<dbReference type="PANTHER" id="PTHR13158">
    <property type="match status" value="1"/>
</dbReference>
<protein>
    <submittedName>
        <fullName evidence="2">NAD kinase 2, mitochondrial isoform X1</fullName>
    </submittedName>
</protein>
<dbReference type="GO" id="GO:0003951">
    <property type="term" value="F:NAD+ kinase activity"/>
    <property type="evidence" value="ECO:0007669"/>
    <property type="project" value="InterPro"/>
</dbReference>
<gene>
    <name evidence="2" type="primary">Nadk2</name>
</gene>